<dbReference type="PANTHER" id="PTHR43302">
    <property type="entry name" value="TRANSPORTER ARSB-RELATED"/>
    <property type="match status" value="1"/>
</dbReference>
<feature type="transmembrane region" description="Helical" evidence="8">
    <location>
        <begin position="31"/>
        <end position="49"/>
    </location>
</feature>
<sequence length="422" mass="45114">MSPDAVLSLLLIALLVGGMLARPLYPKLPTWSLMSLAAFIAVFFGPLGVDDVPRVVNFEVLLFLIGMFSIVALAESSGLLDAFAYWFVSLLRSRLSIFVGSSLLFGLLSAIAVNDTVALMGPPLAAAVARAAGIEYRHMFLLLAFSLTIGSVMTPIGNPQNMLIAVESGMATPFITFLRHLAIPTLINLVATPLLLFKLFGIKNEKVRYVAVAREHIRNRRDAAVAAVVLLGTVAAILANDLAALSGHPHIKNIGFIPFVAASLLYFFATSPREVLAKVEWGTIIFFIAMFITMATIWHGGVLQPLTSALLPSYSGSALDLLAITALSIALSQVLSNVPFVSLFSTYLHELGVADPKAWVALAMASTIAGNLTLLGAASNIIILEVLETRFGATITFLQFLKYGALVTALNLAVYLPFLLLA</sequence>
<feature type="transmembrane region" description="Helical" evidence="8">
    <location>
        <begin position="321"/>
        <end position="347"/>
    </location>
</feature>
<evidence type="ECO:0000313" key="11">
    <source>
        <dbReference type="Proteomes" id="UP000554766"/>
    </source>
</evidence>
<evidence type="ECO:0000256" key="5">
    <source>
        <dbReference type="ARBA" id="ARBA00022692"/>
    </source>
</evidence>
<feature type="transmembrane region" description="Helical" evidence="8">
    <location>
        <begin position="61"/>
        <end position="88"/>
    </location>
</feature>
<dbReference type="CDD" id="cd01117">
    <property type="entry name" value="YbiR_permease"/>
    <property type="match status" value="1"/>
</dbReference>
<evidence type="ECO:0000256" key="3">
    <source>
        <dbReference type="ARBA" id="ARBA00022448"/>
    </source>
</evidence>
<feature type="domain" description="Citrate transporter-like" evidence="9">
    <location>
        <begin position="32"/>
        <end position="369"/>
    </location>
</feature>
<evidence type="ECO:0000256" key="4">
    <source>
        <dbReference type="ARBA" id="ARBA00022475"/>
    </source>
</evidence>
<dbReference type="GeneID" id="5055966"/>
<feature type="transmembrane region" description="Helical" evidence="8">
    <location>
        <begin position="359"/>
        <end position="383"/>
    </location>
</feature>
<dbReference type="GO" id="GO:0005886">
    <property type="term" value="C:plasma membrane"/>
    <property type="evidence" value="ECO:0007669"/>
    <property type="project" value="UniProtKB-SubCell"/>
</dbReference>
<evidence type="ECO:0000256" key="2">
    <source>
        <dbReference type="ARBA" id="ARBA00009843"/>
    </source>
</evidence>
<protein>
    <submittedName>
        <fullName evidence="10">Anion transporter</fullName>
    </submittedName>
</protein>
<evidence type="ECO:0000256" key="6">
    <source>
        <dbReference type="ARBA" id="ARBA00022989"/>
    </source>
</evidence>
<feature type="transmembrane region" description="Helical" evidence="8">
    <location>
        <begin position="177"/>
        <end position="202"/>
    </location>
</feature>
<dbReference type="InterPro" id="IPR004680">
    <property type="entry name" value="Cit_transptr-like_dom"/>
</dbReference>
<evidence type="ECO:0000313" key="10">
    <source>
        <dbReference type="EMBL" id="NYR15295.1"/>
    </source>
</evidence>
<keyword evidence="4" id="KW-1003">Cell membrane</keyword>
<name>A0A7L4P8H5_9CREN</name>
<keyword evidence="5 8" id="KW-0812">Transmembrane</keyword>
<dbReference type="InterPro" id="IPR000802">
    <property type="entry name" value="Arsenical_pump_ArsB"/>
</dbReference>
<feature type="transmembrane region" description="Helical" evidence="8">
    <location>
        <begin position="139"/>
        <end position="157"/>
    </location>
</feature>
<gene>
    <name evidence="10" type="ORF">HC235_04895</name>
</gene>
<dbReference type="Proteomes" id="UP000554766">
    <property type="component" value="Unassembled WGS sequence"/>
</dbReference>
<comment type="similarity">
    <text evidence="2">Belongs to the CitM (TC 2.A.11) transporter family.</text>
</comment>
<accession>A0A7L4P8H5</accession>
<comment type="subcellular location">
    <subcellularLocation>
        <location evidence="1">Cell membrane</location>
        <topology evidence="1">Multi-pass membrane protein</topology>
    </subcellularLocation>
</comment>
<keyword evidence="7 8" id="KW-0472">Membrane</keyword>
<feature type="transmembrane region" description="Helical" evidence="8">
    <location>
        <begin position="223"/>
        <end position="245"/>
    </location>
</feature>
<dbReference type="AlphaFoldDB" id="A0A7L4P8H5"/>
<comment type="caution">
    <text evidence="10">The sequence shown here is derived from an EMBL/GenBank/DDBJ whole genome shotgun (WGS) entry which is preliminary data.</text>
</comment>
<dbReference type="PANTHER" id="PTHR43302:SF5">
    <property type="entry name" value="TRANSPORTER ARSB-RELATED"/>
    <property type="match status" value="1"/>
</dbReference>
<evidence type="ECO:0000256" key="1">
    <source>
        <dbReference type="ARBA" id="ARBA00004651"/>
    </source>
</evidence>
<dbReference type="PRINTS" id="PR00758">
    <property type="entry name" value="ARSENICPUMP"/>
</dbReference>
<evidence type="ECO:0000256" key="7">
    <source>
        <dbReference type="ARBA" id="ARBA00023136"/>
    </source>
</evidence>
<keyword evidence="6 8" id="KW-1133">Transmembrane helix</keyword>
<reference evidence="10 11" key="1">
    <citation type="journal article" date="2020" name="Nat. Commun.">
        <title>The structures of two archaeal type IV pili illuminate evolutionary relationships.</title>
        <authorList>
            <person name="Wang F."/>
            <person name="Baquero D.P."/>
            <person name="Su Z."/>
            <person name="Beltran L.C."/>
            <person name="Prangishvili D."/>
            <person name="Krupovic M."/>
            <person name="Egelman E.H."/>
        </authorList>
    </citation>
    <scope>NUCLEOTIDE SEQUENCE [LARGE SCALE GENOMIC DNA]</scope>
    <source>
        <strain evidence="10 11">2GA</strain>
    </source>
</reference>
<organism evidence="10 11">
    <name type="scientific">Pyrobaculum arsenaticum</name>
    <dbReference type="NCBI Taxonomy" id="121277"/>
    <lineage>
        <taxon>Archaea</taxon>
        <taxon>Thermoproteota</taxon>
        <taxon>Thermoprotei</taxon>
        <taxon>Thermoproteales</taxon>
        <taxon>Thermoproteaceae</taxon>
        <taxon>Pyrobaculum</taxon>
    </lineage>
</organism>
<keyword evidence="3" id="KW-0813">Transport</keyword>
<proteinExistence type="inferred from homology"/>
<feature type="transmembrane region" description="Helical" evidence="8">
    <location>
        <begin position="94"/>
        <end position="113"/>
    </location>
</feature>
<dbReference type="Pfam" id="PF03600">
    <property type="entry name" value="CitMHS"/>
    <property type="match status" value="1"/>
</dbReference>
<evidence type="ECO:0000256" key="8">
    <source>
        <dbReference type="SAM" id="Phobius"/>
    </source>
</evidence>
<keyword evidence="11" id="KW-1185">Reference proteome</keyword>
<feature type="transmembrane region" description="Helical" evidence="8">
    <location>
        <begin position="251"/>
        <end position="269"/>
    </location>
</feature>
<feature type="transmembrane region" description="Helical" evidence="8">
    <location>
        <begin position="281"/>
        <end position="301"/>
    </location>
</feature>
<dbReference type="RefSeq" id="WP_128622260.1">
    <property type="nucleotide sequence ID" value="NZ_JAAVJF010000002.1"/>
</dbReference>
<feature type="transmembrane region" description="Helical" evidence="8">
    <location>
        <begin position="403"/>
        <end position="421"/>
    </location>
</feature>
<evidence type="ECO:0000259" key="9">
    <source>
        <dbReference type="Pfam" id="PF03600"/>
    </source>
</evidence>
<dbReference type="EMBL" id="JAAVJF010000002">
    <property type="protein sequence ID" value="NYR15295.1"/>
    <property type="molecule type" value="Genomic_DNA"/>
</dbReference>
<dbReference type="GO" id="GO:0015105">
    <property type="term" value="F:arsenite transmembrane transporter activity"/>
    <property type="evidence" value="ECO:0007669"/>
    <property type="project" value="InterPro"/>
</dbReference>